<evidence type="ECO:0000256" key="5">
    <source>
        <dbReference type="ARBA" id="ARBA00022448"/>
    </source>
</evidence>
<keyword evidence="9 10" id="KW-0143">Chaperone</keyword>
<feature type="chain" id="PRO_5021053240" description="Outer-membrane lipoprotein carrier protein" evidence="10">
    <location>
        <begin position="21"/>
        <end position="213"/>
    </location>
</feature>
<name>A0A4R7JTC3_9GAMM</name>
<dbReference type="PANTHER" id="PTHR35869:SF1">
    <property type="entry name" value="OUTER-MEMBRANE LIPOPROTEIN CARRIER PROTEIN"/>
    <property type="match status" value="1"/>
</dbReference>
<evidence type="ECO:0000256" key="3">
    <source>
        <dbReference type="ARBA" id="ARBA00011245"/>
    </source>
</evidence>
<dbReference type="InterPro" id="IPR029046">
    <property type="entry name" value="LolA/LolB/LppX"/>
</dbReference>
<dbReference type="NCBIfam" id="TIGR00547">
    <property type="entry name" value="lolA"/>
    <property type="match status" value="1"/>
</dbReference>
<dbReference type="EMBL" id="SOAX01000003">
    <property type="protein sequence ID" value="TDT41530.1"/>
    <property type="molecule type" value="Genomic_DNA"/>
</dbReference>
<dbReference type="PANTHER" id="PTHR35869">
    <property type="entry name" value="OUTER-MEMBRANE LIPOPROTEIN CARRIER PROTEIN"/>
    <property type="match status" value="1"/>
</dbReference>
<sequence precursor="true">MPMRILLAVLALLLSVTAQGSGAKNNAEALSEMLSGYESYQADFTQTVTTDEGERIQESTGQVKARRGGDFYWHTDPPLEQTIVTAGDEVQVYDPDLLQMTVYPLEDRIASTPALLLSGEVVDLASSFKIRRQDEEERKVFILEPRDKDTLFLELAMVFKDGVLREMRLHDSLDQHSRLRFEEVVLNESIDDERFELDVPDNVDVIRNEREPG</sequence>
<dbReference type="CDD" id="cd16325">
    <property type="entry name" value="LolA"/>
    <property type="match status" value="1"/>
</dbReference>
<dbReference type="GO" id="GO:0030288">
    <property type="term" value="C:outer membrane-bounded periplasmic space"/>
    <property type="evidence" value="ECO:0007669"/>
    <property type="project" value="TreeGrafter"/>
</dbReference>
<evidence type="ECO:0000256" key="8">
    <source>
        <dbReference type="ARBA" id="ARBA00022927"/>
    </source>
</evidence>
<protein>
    <recommendedName>
        <fullName evidence="4 10">Outer-membrane lipoprotein carrier protein</fullName>
    </recommendedName>
</protein>
<dbReference type="Proteomes" id="UP000295830">
    <property type="component" value="Unassembled WGS sequence"/>
</dbReference>
<evidence type="ECO:0000256" key="7">
    <source>
        <dbReference type="ARBA" id="ARBA00022764"/>
    </source>
</evidence>
<evidence type="ECO:0000256" key="4">
    <source>
        <dbReference type="ARBA" id="ARBA00014035"/>
    </source>
</evidence>
<proteinExistence type="inferred from homology"/>
<reference evidence="11 12" key="1">
    <citation type="submission" date="2019-03" db="EMBL/GenBank/DDBJ databases">
        <title>Genomic Encyclopedia of Type Strains, Phase IV (KMG-IV): sequencing the most valuable type-strain genomes for metagenomic binning, comparative biology and taxonomic classification.</title>
        <authorList>
            <person name="Goeker M."/>
        </authorList>
    </citation>
    <scope>NUCLEOTIDE SEQUENCE [LARGE SCALE GENOMIC DNA]</scope>
    <source>
        <strain evidence="11 12">DSM 15505</strain>
    </source>
</reference>
<dbReference type="Gene3D" id="2.50.20.10">
    <property type="entry name" value="Lipoprotein localisation LolA/LolB/LppX"/>
    <property type="match status" value="1"/>
</dbReference>
<comment type="similarity">
    <text evidence="2 10">Belongs to the LolA family.</text>
</comment>
<evidence type="ECO:0000313" key="11">
    <source>
        <dbReference type="EMBL" id="TDT41530.1"/>
    </source>
</evidence>
<evidence type="ECO:0000256" key="1">
    <source>
        <dbReference type="ARBA" id="ARBA00004418"/>
    </source>
</evidence>
<evidence type="ECO:0000256" key="6">
    <source>
        <dbReference type="ARBA" id="ARBA00022729"/>
    </source>
</evidence>
<dbReference type="Pfam" id="PF03548">
    <property type="entry name" value="LolA"/>
    <property type="match status" value="1"/>
</dbReference>
<keyword evidence="7 10" id="KW-0574">Periplasm</keyword>
<comment type="function">
    <text evidence="10">Participates in the translocation of lipoproteins from the inner membrane to the outer membrane. Only forms a complex with a lipoprotein if the residue after the N-terminal Cys is not an aspartate (The Asp acts as a targeting signal to indicate that the lipoprotein should stay in the inner membrane).</text>
</comment>
<evidence type="ECO:0000256" key="9">
    <source>
        <dbReference type="ARBA" id="ARBA00023186"/>
    </source>
</evidence>
<dbReference type="HAMAP" id="MF_00240">
    <property type="entry name" value="LolA"/>
    <property type="match status" value="1"/>
</dbReference>
<dbReference type="GO" id="GO:0042953">
    <property type="term" value="P:lipoprotein transport"/>
    <property type="evidence" value="ECO:0007669"/>
    <property type="project" value="InterPro"/>
</dbReference>
<evidence type="ECO:0000256" key="10">
    <source>
        <dbReference type="HAMAP-Rule" id="MF_00240"/>
    </source>
</evidence>
<dbReference type="SUPFAM" id="SSF89392">
    <property type="entry name" value="Prokaryotic lipoproteins and lipoprotein localization factors"/>
    <property type="match status" value="1"/>
</dbReference>
<evidence type="ECO:0000313" key="12">
    <source>
        <dbReference type="Proteomes" id="UP000295830"/>
    </source>
</evidence>
<feature type="signal peptide" evidence="10">
    <location>
        <begin position="1"/>
        <end position="20"/>
    </location>
</feature>
<keyword evidence="11" id="KW-0449">Lipoprotein</keyword>
<dbReference type="GO" id="GO:0044874">
    <property type="term" value="P:lipoprotein localization to outer membrane"/>
    <property type="evidence" value="ECO:0007669"/>
    <property type="project" value="UniProtKB-UniRule"/>
</dbReference>
<dbReference type="AlphaFoldDB" id="A0A4R7JTC3"/>
<comment type="subcellular location">
    <subcellularLocation>
        <location evidence="1 10">Periplasm</location>
    </subcellularLocation>
</comment>
<dbReference type="RefSeq" id="WP_243864962.1">
    <property type="nucleotide sequence ID" value="NZ_SOAX01000003.1"/>
</dbReference>
<comment type="caution">
    <text evidence="11">The sequence shown here is derived from an EMBL/GenBank/DDBJ whole genome shotgun (WGS) entry which is preliminary data.</text>
</comment>
<gene>
    <name evidence="10" type="primary">lolA</name>
    <name evidence="11" type="ORF">DES49_1626</name>
</gene>
<keyword evidence="12" id="KW-1185">Reference proteome</keyword>
<evidence type="ECO:0000256" key="2">
    <source>
        <dbReference type="ARBA" id="ARBA00007615"/>
    </source>
</evidence>
<accession>A0A4R7JTC3</accession>
<comment type="subunit">
    <text evidence="3 10">Monomer.</text>
</comment>
<dbReference type="InterPro" id="IPR018323">
    <property type="entry name" value="OM_lipoprot_carrier_LolA_Pbac"/>
</dbReference>
<keyword evidence="5 10" id="KW-0813">Transport</keyword>
<dbReference type="InterPro" id="IPR004564">
    <property type="entry name" value="OM_lipoprot_carrier_LolA-like"/>
</dbReference>
<keyword evidence="8 10" id="KW-0653">Protein transport</keyword>
<keyword evidence="6 10" id="KW-0732">Signal</keyword>
<organism evidence="11 12">
    <name type="scientific">Halospina denitrificans</name>
    <dbReference type="NCBI Taxonomy" id="332522"/>
    <lineage>
        <taxon>Bacteria</taxon>
        <taxon>Pseudomonadati</taxon>
        <taxon>Pseudomonadota</taxon>
        <taxon>Gammaproteobacteria</taxon>
        <taxon>Halospina</taxon>
    </lineage>
</organism>